<reference evidence="1 2" key="1">
    <citation type="submission" date="2020-10" db="EMBL/GenBank/DDBJ databases">
        <title>Phylogeny of dyella-like bacteria.</title>
        <authorList>
            <person name="Fu J."/>
        </authorList>
    </citation>
    <scope>NUCLEOTIDE SEQUENCE [LARGE SCALE GENOMIC DNA]</scope>
    <source>
        <strain evidence="1 2">DHOB09</strain>
    </source>
</reference>
<dbReference type="Proteomes" id="UP000663181">
    <property type="component" value="Chromosome"/>
</dbReference>
<proteinExistence type="predicted"/>
<gene>
    <name evidence="1" type="ORF">ISN74_10085</name>
</gene>
<protein>
    <submittedName>
        <fullName evidence="1">Uncharacterized protein</fullName>
    </submittedName>
</protein>
<accession>A0ABX7GZB2</accession>
<dbReference type="RefSeq" id="WP_188799200.1">
    <property type="nucleotide sequence ID" value="NZ_BMIZ01000001.1"/>
</dbReference>
<name>A0ABX7GZB2_9GAMM</name>
<dbReference type="EMBL" id="CP064030">
    <property type="protein sequence ID" value="QRN55634.1"/>
    <property type="molecule type" value="Genomic_DNA"/>
</dbReference>
<evidence type="ECO:0000313" key="2">
    <source>
        <dbReference type="Proteomes" id="UP000663181"/>
    </source>
</evidence>
<organism evidence="1 2">
    <name type="scientific">Dyella caseinilytica</name>
    <dbReference type="NCBI Taxonomy" id="1849581"/>
    <lineage>
        <taxon>Bacteria</taxon>
        <taxon>Pseudomonadati</taxon>
        <taxon>Pseudomonadota</taxon>
        <taxon>Gammaproteobacteria</taxon>
        <taxon>Lysobacterales</taxon>
        <taxon>Rhodanobacteraceae</taxon>
        <taxon>Dyella</taxon>
    </lineage>
</organism>
<sequence length="310" mass="33390">MNILIGVASVPEDIELRLSLACGLLAASQLHVQVSPWKGQPCDVLVVDMESGYGRLAREVGKRRNLTMLGFGRSGSTEDIPGLRRLDRQAPAAAIAKTLQEILVPSKGFVAGDIQGLLGICLHENGSDEAILARHGSTSVVLRPDAGRIHARSMSDLLAAEARLLDLSWLSSTRTQKDAHESEWLVSRSIESFLVVACRRHQAYLPMLGEAPYRLNHWPDLGGISDDLHSLRLAALLYLTPWSVGALAKHLGLHETQVNAFFWATLASGALLCTDETATGTAIPSAPTSASSILQRVARHFGLKIGHAHA</sequence>
<evidence type="ECO:0000313" key="1">
    <source>
        <dbReference type="EMBL" id="QRN55634.1"/>
    </source>
</evidence>
<keyword evidence="2" id="KW-1185">Reference proteome</keyword>